<reference evidence="3 4" key="1">
    <citation type="submission" date="2023-09" db="EMBL/GenBank/DDBJ databases">
        <title>Thalassobella suaedae gen. nov., sp. nov., a marine bacterium of the family Flavobacteriaceae isolated from a halophyte Suaeda japonica.</title>
        <authorList>
            <person name="Lee S.Y."/>
            <person name="Hwang C.Y."/>
        </authorList>
    </citation>
    <scope>NUCLEOTIDE SEQUENCE [LARGE SCALE GENOMIC DNA]</scope>
    <source>
        <strain evidence="3 4">HL-DH10</strain>
    </source>
</reference>
<dbReference type="InterPro" id="IPR024478">
    <property type="entry name" value="HlyB_4HB_MCP"/>
</dbReference>
<sequence>MKLFNKIKWVLGILMVFILILATNLIDRNNFIRVKDSVVTIYEDRLIASDLVFKIFKLVKKKEVALKLSDTVFFNQENDNTNEHIRDFILMYEQTRLTPEEYTIFKYFKSNFKLLKDHEITFIASNFKNKGNQEDLIISINKNLDDLSKIQITEGRRQMSIGKRATSAVELLTQIEICLLIVLAIVIQIIVMYKPN</sequence>
<evidence type="ECO:0000313" key="4">
    <source>
        <dbReference type="Proteomes" id="UP001303407"/>
    </source>
</evidence>
<feature type="transmembrane region" description="Helical" evidence="1">
    <location>
        <begin position="6"/>
        <end position="26"/>
    </location>
</feature>
<keyword evidence="1" id="KW-0472">Membrane</keyword>
<organism evidence="3 4">
    <name type="scientific">Thalassobellus suaedae</name>
    <dbReference type="NCBI Taxonomy" id="3074124"/>
    <lineage>
        <taxon>Bacteria</taxon>
        <taxon>Pseudomonadati</taxon>
        <taxon>Bacteroidota</taxon>
        <taxon>Flavobacteriia</taxon>
        <taxon>Flavobacteriales</taxon>
        <taxon>Flavobacteriaceae</taxon>
        <taxon>Thalassobellus</taxon>
    </lineage>
</organism>
<feature type="transmembrane region" description="Helical" evidence="1">
    <location>
        <begin position="171"/>
        <end position="193"/>
    </location>
</feature>
<keyword evidence="1" id="KW-0812">Transmembrane</keyword>
<evidence type="ECO:0000313" key="3">
    <source>
        <dbReference type="EMBL" id="WNH14002.1"/>
    </source>
</evidence>
<feature type="domain" description="Chemotaxis methyl-accepting receptor HlyB-like 4HB MCP" evidence="2">
    <location>
        <begin position="1"/>
        <end position="134"/>
    </location>
</feature>
<proteinExistence type="predicted"/>
<dbReference type="Pfam" id="PF12729">
    <property type="entry name" value="4HB_MCP_1"/>
    <property type="match status" value="1"/>
</dbReference>
<protein>
    <submittedName>
        <fullName evidence="3">Chemotaxis protein</fullName>
    </submittedName>
</protein>
<evidence type="ECO:0000256" key="1">
    <source>
        <dbReference type="SAM" id="Phobius"/>
    </source>
</evidence>
<name>A0ABY9Y7E6_9FLAO</name>
<gene>
    <name evidence="3" type="ORF">RHP49_07030</name>
</gene>
<keyword evidence="4" id="KW-1185">Reference proteome</keyword>
<dbReference type="Proteomes" id="UP001303407">
    <property type="component" value="Chromosome"/>
</dbReference>
<evidence type="ECO:0000259" key="2">
    <source>
        <dbReference type="Pfam" id="PF12729"/>
    </source>
</evidence>
<keyword evidence="1" id="KW-1133">Transmembrane helix</keyword>
<accession>A0ABY9Y7E6</accession>
<dbReference type="EMBL" id="CP134536">
    <property type="protein sequence ID" value="WNH14002.1"/>
    <property type="molecule type" value="Genomic_DNA"/>
</dbReference>
<dbReference type="RefSeq" id="WP_415863996.1">
    <property type="nucleotide sequence ID" value="NZ_CP134536.1"/>
</dbReference>